<reference evidence="2 3" key="1">
    <citation type="submission" date="2018-09" db="EMBL/GenBank/DDBJ databases">
        <authorList>
            <person name="Zhu H."/>
        </authorList>
    </citation>
    <scope>NUCLEOTIDE SEQUENCE [LARGE SCALE GENOMIC DNA]</scope>
    <source>
        <strain evidence="2 3">K2R10-39</strain>
    </source>
</reference>
<dbReference type="PANTHER" id="PTHR48228:SF5">
    <property type="entry name" value="ALPHA-METHYLACYL-COA RACEMASE"/>
    <property type="match status" value="1"/>
</dbReference>
<dbReference type="SUPFAM" id="SSF89796">
    <property type="entry name" value="CoA-transferase family III (CaiB/BaiF)"/>
    <property type="match status" value="1"/>
</dbReference>
<keyword evidence="3" id="KW-1185">Reference proteome</keyword>
<keyword evidence="2" id="KW-0808">Transferase</keyword>
<accession>A0A418X185</accession>
<name>A0A418X185_9BURK</name>
<dbReference type="InterPro" id="IPR050509">
    <property type="entry name" value="CoA-transferase_III"/>
</dbReference>
<dbReference type="InterPro" id="IPR023606">
    <property type="entry name" value="CoA-Trfase_III_dom_1_sf"/>
</dbReference>
<protein>
    <submittedName>
        <fullName evidence="2">CoA transferase</fullName>
    </submittedName>
</protein>
<evidence type="ECO:0000313" key="3">
    <source>
        <dbReference type="Proteomes" id="UP000285190"/>
    </source>
</evidence>
<dbReference type="InterPro" id="IPR003673">
    <property type="entry name" value="CoA-Trfase_fam_III"/>
</dbReference>
<organism evidence="2 3">
    <name type="scientific">Noviherbaspirillum cavernae</name>
    <dbReference type="NCBI Taxonomy" id="2320862"/>
    <lineage>
        <taxon>Bacteria</taxon>
        <taxon>Pseudomonadati</taxon>
        <taxon>Pseudomonadota</taxon>
        <taxon>Betaproteobacteria</taxon>
        <taxon>Burkholderiales</taxon>
        <taxon>Oxalobacteraceae</taxon>
        <taxon>Noviherbaspirillum</taxon>
    </lineage>
</organism>
<evidence type="ECO:0000256" key="1">
    <source>
        <dbReference type="SAM" id="MobiDB-lite"/>
    </source>
</evidence>
<gene>
    <name evidence="2" type="ORF">D3870_09525</name>
</gene>
<feature type="region of interest" description="Disordered" evidence="1">
    <location>
        <begin position="1"/>
        <end position="21"/>
    </location>
</feature>
<dbReference type="PANTHER" id="PTHR48228">
    <property type="entry name" value="SUCCINYL-COA--D-CITRAMALATE COA-TRANSFERASE"/>
    <property type="match status" value="1"/>
</dbReference>
<dbReference type="Gene3D" id="3.40.50.10540">
    <property type="entry name" value="Crotonobetainyl-coa:carnitine coa-transferase, domain 1"/>
    <property type="match status" value="1"/>
</dbReference>
<dbReference type="RefSeq" id="WP_119738601.1">
    <property type="nucleotide sequence ID" value="NZ_QYUN01000002.1"/>
</dbReference>
<dbReference type="AlphaFoldDB" id="A0A418X185"/>
<sequence>MANVQDIHGNEESAYSGAVQPAGKPLAGIRVLDLTRLLPGPVATMHLADMGAKVIKIEDPGVGDYARTMGHVRHEVSQFFIAVNRGKQCIRLDLKDSAQREEFLRMTETADVVVESFRPGVMDKFGVGWNILKQRNPKLVMCAISGYGRNGPFAHLAGHDINYIGYAGMLEQNVGPDGVPALPNLQIGDLLGGAQTAVQGILAALIGARSSGLGRFVDVSMTDAVFAHNIMPLVAVNNFGRPAAPGRDLLTGGVPCYNVYRTSDDRFMAVGALELKFWQACCDVLGRPDLKDRHWSLGQEIGGDDAMTVKTELDRMFAEKSLFEWTKIFASADCCVTPILRADEALAHPLFQSRGMASRKTHPTEGEYWETGPAVKFEN</sequence>
<dbReference type="EMBL" id="QYUN01000002">
    <property type="protein sequence ID" value="RJG06219.1"/>
    <property type="molecule type" value="Genomic_DNA"/>
</dbReference>
<dbReference type="Proteomes" id="UP000285190">
    <property type="component" value="Unassembled WGS sequence"/>
</dbReference>
<dbReference type="OrthoDB" id="8523055at2"/>
<dbReference type="Pfam" id="PF02515">
    <property type="entry name" value="CoA_transf_3"/>
    <property type="match status" value="1"/>
</dbReference>
<proteinExistence type="predicted"/>
<comment type="caution">
    <text evidence="2">The sequence shown here is derived from an EMBL/GenBank/DDBJ whole genome shotgun (WGS) entry which is preliminary data.</text>
</comment>
<dbReference type="InterPro" id="IPR044855">
    <property type="entry name" value="CoA-Trfase_III_dom3_sf"/>
</dbReference>
<dbReference type="GO" id="GO:0016740">
    <property type="term" value="F:transferase activity"/>
    <property type="evidence" value="ECO:0007669"/>
    <property type="project" value="UniProtKB-KW"/>
</dbReference>
<evidence type="ECO:0000313" key="2">
    <source>
        <dbReference type="EMBL" id="RJG06219.1"/>
    </source>
</evidence>
<dbReference type="Gene3D" id="3.30.1540.10">
    <property type="entry name" value="formyl-coa transferase, domain 3"/>
    <property type="match status" value="1"/>
</dbReference>